<keyword evidence="12" id="KW-1185">Reference proteome</keyword>
<comment type="catalytic activity">
    <reaction evidence="8">
        <text>a quinone + NADH + H(+) = a quinol + NAD(+)</text>
        <dbReference type="Rhea" id="RHEA:46160"/>
        <dbReference type="ChEBI" id="CHEBI:15378"/>
        <dbReference type="ChEBI" id="CHEBI:24646"/>
        <dbReference type="ChEBI" id="CHEBI:57540"/>
        <dbReference type="ChEBI" id="CHEBI:57945"/>
        <dbReference type="ChEBI" id="CHEBI:132124"/>
        <dbReference type="EC" id="1.6.5.9"/>
    </reaction>
</comment>
<organism evidence="11 12">
    <name type="scientific">Silvanigrella aquatica</name>
    <dbReference type="NCBI Taxonomy" id="1915309"/>
    <lineage>
        <taxon>Bacteria</taxon>
        <taxon>Pseudomonadati</taxon>
        <taxon>Bdellovibrionota</taxon>
        <taxon>Oligoflexia</taxon>
        <taxon>Silvanigrellales</taxon>
        <taxon>Silvanigrellaceae</taxon>
        <taxon>Silvanigrella</taxon>
    </lineage>
</organism>
<dbReference type="STRING" id="1915309.AXG55_06740"/>
<feature type="domain" description="FAD/NAD(P)-binding" evidence="9">
    <location>
        <begin position="5"/>
        <end position="322"/>
    </location>
</feature>
<keyword evidence="4" id="KW-0274">FAD</keyword>
<dbReference type="PRINTS" id="PR00368">
    <property type="entry name" value="FADPNR"/>
</dbReference>
<evidence type="ECO:0000256" key="8">
    <source>
        <dbReference type="ARBA" id="ARBA00047599"/>
    </source>
</evidence>
<protein>
    <recommendedName>
        <fullName evidence="2">NADH:ubiquinone reductase (non-electrogenic)</fullName>
        <ecNumber evidence="2">1.6.5.9</ecNumber>
    </recommendedName>
</protein>
<dbReference type="EMBL" id="CP017834">
    <property type="protein sequence ID" value="APJ05114.1"/>
    <property type="molecule type" value="Genomic_DNA"/>
</dbReference>
<dbReference type="GO" id="GO:0050136">
    <property type="term" value="F:NADH dehydrogenase (quinone) (non-electrogenic) activity"/>
    <property type="evidence" value="ECO:0007669"/>
    <property type="project" value="UniProtKB-EC"/>
</dbReference>
<keyword evidence="7" id="KW-0520">NAD</keyword>
<dbReference type="PANTHER" id="PTHR43706:SF47">
    <property type="entry name" value="EXTERNAL NADH-UBIQUINONE OXIDOREDUCTASE 1, MITOCHONDRIAL-RELATED"/>
    <property type="match status" value="1"/>
</dbReference>
<evidence type="ECO:0000256" key="5">
    <source>
        <dbReference type="ARBA" id="ARBA00022946"/>
    </source>
</evidence>
<evidence type="ECO:0000256" key="3">
    <source>
        <dbReference type="ARBA" id="ARBA00022630"/>
    </source>
</evidence>
<evidence type="ECO:0000256" key="7">
    <source>
        <dbReference type="ARBA" id="ARBA00023027"/>
    </source>
</evidence>
<evidence type="ECO:0000313" key="11">
    <source>
        <dbReference type="EMBL" id="APJ05114.1"/>
    </source>
</evidence>
<dbReference type="KEGG" id="saqi:AXG55_06740"/>
<accession>A0A1L4D4I1</accession>
<dbReference type="Pfam" id="PF07992">
    <property type="entry name" value="Pyr_redox_2"/>
    <property type="match status" value="1"/>
</dbReference>
<name>A0A1L4D4I1_9BACT</name>
<keyword evidence="3" id="KW-0285">Flavoprotein</keyword>
<reference evidence="11 12" key="1">
    <citation type="submission" date="2016-10" db="EMBL/GenBank/DDBJ databases">
        <title>Silvanigrella aquatica sp. nov., isolated from a freshwater lake located in the Black Forest, Germany, description of Silvanigrellaceae fam. nov., Silvanigrellales ord. nov., reclassification of the order Bdellovibrionales in the class Oligoflexia, reclassification of the families Bacteriovoracaceae and Halobacteriovoraceae in the new order Bacteriovoracales ord. nov., and reclassification of the family Pseudobacteriovoracaceae in the order Oligoflexiales.</title>
        <authorList>
            <person name="Hahn M.W."/>
            <person name="Schmidt J."/>
            <person name="Koll U."/>
            <person name="Rohde M."/>
            <person name="Verbag S."/>
            <person name="Pitt A."/>
            <person name="Nakai R."/>
            <person name="Naganuma T."/>
            <person name="Lang E."/>
        </authorList>
    </citation>
    <scope>NUCLEOTIDE SEQUENCE [LARGE SCALE GENOMIC DNA]</scope>
    <source>
        <strain evidence="11 12">MWH-Nonnen-W8red</strain>
    </source>
</reference>
<dbReference type="Pfam" id="PF22366">
    <property type="entry name" value="NDH2_C"/>
    <property type="match status" value="1"/>
</dbReference>
<dbReference type="Gene3D" id="3.50.50.100">
    <property type="match status" value="1"/>
</dbReference>
<proteinExistence type="inferred from homology"/>
<evidence type="ECO:0000256" key="2">
    <source>
        <dbReference type="ARBA" id="ARBA00012637"/>
    </source>
</evidence>
<dbReference type="PANTHER" id="PTHR43706">
    <property type="entry name" value="NADH DEHYDROGENASE"/>
    <property type="match status" value="1"/>
</dbReference>
<keyword evidence="6" id="KW-0560">Oxidoreductase</keyword>
<dbReference type="PRINTS" id="PR00411">
    <property type="entry name" value="PNDRDTASEI"/>
</dbReference>
<dbReference type="OrthoDB" id="5288145at2"/>
<feature type="domain" description="External alternative NADH-ubiquinone oxidoreductase-like C-terminal" evidence="10">
    <location>
        <begin position="346"/>
        <end position="405"/>
    </location>
</feature>
<evidence type="ECO:0000256" key="1">
    <source>
        <dbReference type="ARBA" id="ARBA00005272"/>
    </source>
</evidence>
<dbReference type="SUPFAM" id="SSF51905">
    <property type="entry name" value="FAD/NAD(P)-binding domain"/>
    <property type="match status" value="1"/>
</dbReference>
<comment type="similarity">
    <text evidence="1">Belongs to the NADH dehydrogenase family.</text>
</comment>
<evidence type="ECO:0000256" key="6">
    <source>
        <dbReference type="ARBA" id="ARBA00023002"/>
    </source>
</evidence>
<keyword evidence="5" id="KW-0809">Transit peptide</keyword>
<dbReference type="InterPro" id="IPR036188">
    <property type="entry name" value="FAD/NAD-bd_sf"/>
</dbReference>
<sequence>MTSAHVVIVGAGFAGINAAKKLGNKSGIRVTIIDKKNYHLFQPLLYQVAMAGLSPAEISSPVRSILVKYKNIDTVFGKVTNINLSNQIVQTEFKQYEYDYLILACGASHSYFGKNEWENFAPGMKTIEQATEIRRRVLTAFELAERENDPQKINSYLTFIVVGGGPTGVEITGSLCEIAYFTLNNEFKNIDPKKTKIYLIEAGKKVLANFSDSLTAKALADLNKIGATVLLNSRVENITQEGVWLNGKLIPAATVIWAAGVQPSETGKLLGTELDQLGRVLVDNYLNLKNYKNVFVLGDQAHAKGKNNLPLPGLAPVAIQQGIHTAKNIIQIVNGKSPSPFEYFDKGQMATIGRGRAITEFSGIKLSGKIAWLCWLVVHILYLIGFRNKFFVFCQWTWSYITFGRGARLITNQNWKNNDS</sequence>
<gene>
    <name evidence="11" type="ORF">AXG55_06740</name>
</gene>
<dbReference type="EC" id="1.6.5.9" evidence="2"/>
<evidence type="ECO:0000259" key="9">
    <source>
        <dbReference type="Pfam" id="PF07992"/>
    </source>
</evidence>
<dbReference type="InterPro" id="IPR045024">
    <property type="entry name" value="NDH-2"/>
</dbReference>
<dbReference type="InterPro" id="IPR054585">
    <property type="entry name" value="NDH2-like_C"/>
</dbReference>
<dbReference type="Proteomes" id="UP000184731">
    <property type="component" value="Chromosome"/>
</dbReference>
<evidence type="ECO:0000313" key="12">
    <source>
        <dbReference type="Proteomes" id="UP000184731"/>
    </source>
</evidence>
<dbReference type="AlphaFoldDB" id="A0A1L4D4I1"/>
<evidence type="ECO:0000256" key="4">
    <source>
        <dbReference type="ARBA" id="ARBA00022827"/>
    </source>
</evidence>
<dbReference type="InterPro" id="IPR023753">
    <property type="entry name" value="FAD/NAD-binding_dom"/>
</dbReference>
<evidence type="ECO:0000259" key="10">
    <source>
        <dbReference type="Pfam" id="PF22366"/>
    </source>
</evidence>